<gene>
    <name evidence="3" type="ORF">GCM10009547_39050</name>
</gene>
<organism evidence="3 4">
    <name type="scientific">Sporichthya brevicatena</name>
    <dbReference type="NCBI Taxonomy" id="171442"/>
    <lineage>
        <taxon>Bacteria</taxon>
        <taxon>Bacillati</taxon>
        <taxon>Actinomycetota</taxon>
        <taxon>Actinomycetes</taxon>
        <taxon>Sporichthyales</taxon>
        <taxon>Sporichthyaceae</taxon>
        <taxon>Sporichthya</taxon>
    </lineage>
</organism>
<comment type="caution">
    <text evidence="3">The sequence shown here is derived from an EMBL/GenBank/DDBJ whole genome shotgun (WGS) entry which is preliminary data.</text>
</comment>
<evidence type="ECO:0008006" key="5">
    <source>
        <dbReference type="Google" id="ProtNLM"/>
    </source>
</evidence>
<dbReference type="EMBL" id="BAAAHE010000040">
    <property type="protein sequence ID" value="GAA0631346.1"/>
    <property type="molecule type" value="Genomic_DNA"/>
</dbReference>
<dbReference type="RefSeq" id="WP_344607871.1">
    <property type="nucleotide sequence ID" value="NZ_BAAAHE010000040.1"/>
</dbReference>
<evidence type="ECO:0000313" key="4">
    <source>
        <dbReference type="Proteomes" id="UP001500957"/>
    </source>
</evidence>
<name>A0ABP3SBT0_9ACTN</name>
<feature type="chain" id="PRO_5046533604" description="Lipoprotein" evidence="2">
    <location>
        <begin position="30"/>
        <end position="486"/>
    </location>
</feature>
<evidence type="ECO:0000256" key="2">
    <source>
        <dbReference type="SAM" id="SignalP"/>
    </source>
</evidence>
<evidence type="ECO:0000313" key="3">
    <source>
        <dbReference type="EMBL" id="GAA0631346.1"/>
    </source>
</evidence>
<feature type="region of interest" description="Disordered" evidence="1">
    <location>
        <begin position="157"/>
        <end position="212"/>
    </location>
</feature>
<reference evidence="4" key="1">
    <citation type="journal article" date="2019" name="Int. J. Syst. Evol. Microbiol.">
        <title>The Global Catalogue of Microorganisms (GCM) 10K type strain sequencing project: providing services to taxonomists for standard genome sequencing and annotation.</title>
        <authorList>
            <consortium name="The Broad Institute Genomics Platform"/>
            <consortium name="The Broad Institute Genome Sequencing Center for Infectious Disease"/>
            <person name="Wu L."/>
            <person name="Ma J."/>
        </authorList>
    </citation>
    <scope>NUCLEOTIDE SEQUENCE [LARGE SCALE GENOMIC DNA]</scope>
    <source>
        <strain evidence="4">JCM 10671</strain>
    </source>
</reference>
<proteinExistence type="predicted"/>
<evidence type="ECO:0000256" key="1">
    <source>
        <dbReference type="SAM" id="MobiDB-lite"/>
    </source>
</evidence>
<keyword evidence="2" id="KW-0732">Signal</keyword>
<dbReference type="Proteomes" id="UP001500957">
    <property type="component" value="Unassembled WGS sequence"/>
</dbReference>
<protein>
    <recommendedName>
        <fullName evidence="5">Lipoprotein</fullName>
    </recommendedName>
</protein>
<sequence>MRDRWRFRSRRVLAAGITLAVLGTVPACGGDGGTSTPGPDSTTAATAPDLGLAITPSAYPDPYSGAVDAAAQAPDLALVLARGIAKADKLSGDVKSPASDLAAELTSRLATHVYAVGSAVSTVYQTDRKSKQSEAAWAAVETNSTALIKLVRSLAAESTGKGGRGGKGTARLAPTADTPPPSAPPANPGDKGKKGKKESPSPRPTATEPPFDLDEYDFAKSWREHVGLLTDYALAARGRNENDQRTARRQLDGWASQAGQYFRAITKSRLSSYTVRTDLGDYLDAITEAIEGLASRDGESFVALREAADAMPEISQRLAAGLAAATDRKGSVTDKAAELRANLTATMTGHSYLTVMAFQVAVKAGSAGLVGTNYRRVQVSLDDNSKQIADLVKDVGGPFKEAEFLQGWRIHLRDLENYTRGLLDGDLEVRRTAAEALHTYLGTVSTFLKNVTKGAIPAETVEERLRAQLAAMIGAVDALEVAFRSN</sequence>
<accession>A0ABP3SBT0</accession>
<keyword evidence="4" id="KW-1185">Reference proteome</keyword>
<feature type="compositionally biased region" description="Pro residues" evidence="1">
    <location>
        <begin position="177"/>
        <end position="187"/>
    </location>
</feature>
<feature type="signal peptide" evidence="2">
    <location>
        <begin position="1"/>
        <end position="29"/>
    </location>
</feature>